<dbReference type="PATRIC" id="fig|42094.4.peg.526"/>
<name>A0A0C5RM29_9BACT</name>
<evidence type="ECO:0000313" key="2">
    <source>
        <dbReference type="Proteomes" id="UP000032261"/>
    </source>
</evidence>
<sequence length="70" mass="7374">MLNLFTSSGFKLLKPLILLTVSVFLAKSSDSTLLSFACLLTATSATTPVIVEAAINPPTPISIPFFAFAI</sequence>
<accession>A0A0C5RM29</accession>
<protein>
    <submittedName>
        <fullName evidence="1">Uncharacterized protein</fullName>
    </submittedName>
</protein>
<dbReference type="RefSeq" id="WP_208894869.1">
    <property type="nucleotide sequence ID" value="NZ_CP009770.1"/>
</dbReference>
<gene>
    <name evidence="1" type="ORF">JM47_02650</name>
</gene>
<dbReference type="AlphaFoldDB" id="A0A0C5RM29"/>
<dbReference type="HOGENOM" id="CLU_2756669_0_0_14"/>
<reference evidence="1 2" key="1">
    <citation type="journal article" date="2015" name="Genome Announc.">
        <title>Genome Sequence of Ureaplasma diversum Strain ATCC 49782.</title>
        <authorList>
            <person name="Marques L.M."/>
            <person name="Guimaraes A.M."/>
            <person name="Martins H.B."/>
            <person name="Rezende I.S."/>
            <person name="Barbosa M.S."/>
            <person name="Campos G.B."/>
            <person name="do Nascimento N.C."/>
            <person name="Dos Santos A.P."/>
            <person name="Amorim A.T."/>
            <person name="Santos V.M."/>
            <person name="Messick J.B."/>
            <person name="Timenetsky J."/>
        </authorList>
    </citation>
    <scope>NUCLEOTIDE SEQUENCE [LARGE SCALE GENOMIC DNA]</scope>
    <source>
        <strain evidence="1 2">ATCC 49782</strain>
    </source>
</reference>
<dbReference type="Proteomes" id="UP000032261">
    <property type="component" value="Chromosome"/>
</dbReference>
<proteinExistence type="predicted"/>
<dbReference type="EMBL" id="CP009770">
    <property type="protein sequence ID" value="AJQ45457.1"/>
    <property type="molecule type" value="Genomic_DNA"/>
</dbReference>
<dbReference type="KEGG" id="ude:JM47_02650"/>
<evidence type="ECO:0000313" key="1">
    <source>
        <dbReference type="EMBL" id="AJQ45457.1"/>
    </source>
</evidence>
<organism evidence="1 2">
    <name type="scientific">Ureaplasma diversum</name>
    <dbReference type="NCBI Taxonomy" id="42094"/>
    <lineage>
        <taxon>Bacteria</taxon>
        <taxon>Bacillati</taxon>
        <taxon>Mycoplasmatota</taxon>
        <taxon>Mycoplasmoidales</taxon>
        <taxon>Mycoplasmoidaceae</taxon>
        <taxon>Ureaplasma</taxon>
    </lineage>
</organism>